<evidence type="ECO:0000313" key="1">
    <source>
        <dbReference type="EMBL" id="GAA3697988.1"/>
    </source>
</evidence>
<dbReference type="EMBL" id="BAABDC010000002">
    <property type="protein sequence ID" value="GAA3697988.1"/>
    <property type="molecule type" value="Genomic_DNA"/>
</dbReference>
<organism evidence="1 2">
    <name type="scientific">Terrabacter ginsenosidimutans</name>
    <dbReference type="NCBI Taxonomy" id="490575"/>
    <lineage>
        <taxon>Bacteria</taxon>
        <taxon>Bacillati</taxon>
        <taxon>Actinomycetota</taxon>
        <taxon>Actinomycetes</taxon>
        <taxon>Micrococcales</taxon>
        <taxon>Intrasporangiaceae</taxon>
        <taxon>Terrabacter</taxon>
    </lineage>
</organism>
<dbReference type="InterPro" id="IPR029063">
    <property type="entry name" value="SAM-dependent_MTases_sf"/>
</dbReference>
<keyword evidence="2" id="KW-1185">Reference proteome</keyword>
<dbReference type="SUPFAM" id="SSF53335">
    <property type="entry name" value="S-adenosyl-L-methionine-dependent methyltransferases"/>
    <property type="match status" value="1"/>
</dbReference>
<evidence type="ECO:0008006" key="3">
    <source>
        <dbReference type="Google" id="ProtNLM"/>
    </source>
</evidence>
<dbReference type="RefSeq" id="WP_344943278.1">
    <property type="nucleotide sequence ID" value="NZ_BAABDC010000002.1"/>
</dbReference>
<name>A0ABP7CY27_9MICO</name>
<reference evidence="2" key="1">
    <citation type="journal article" date="2019" name="Int. J. Syst. Evol. Microbiol.">
        <title>The Global Catalogue of Microorganisms (GCM) 10K type strain sequencing project: providing services to taxonomists for standard genome sequencing and annotation.</title>
        <authorList>
            <consortium name="The Broad Institute Genomics Platform"/>
            <consortium name="The Broad Institute Genome Sequencing Center for Infectious Disease"/>
            <person name="Wu L."/>
            <person name="Ma J."/>
        </authorList>
    </citation>
    <scope>NUCLEOTIDE SEQUENCE [LARGE SCALE GENOMIC DNA]</scope>
    <source>
        <strain evidence="2">JCM 17125</strain>
    </source>
</reference>
<accession>A0ABP7CY27</accession>
<protein>
    <recommendedName>
        <fullName evidence="3">Class I SAM-dependent methyltransferase</fullName>
    </recommendedName>
</protein>
<dbReference type="Gene3D" id="3.40.50.150">
    <property type="entry name" value="Vaccinia Virus protein VP39"/>
    <property type="match status" value="1"/>
</dbReference>
<sequence>MWYTEVLRALHERLSPSTYLEIGVSDGHSLSLARCRSIGIDPAFSLTHPVDADIALVRTTSDDFFAHRDLADLTRGLPVDLTFIDGLHLVEAALRDFVNAERHSGPRSVVVLDDMLPRDAEEAARSRHSRDWAGDVFRLTEVLRRYRPDLVVLPLDTEPTGMVLVAGLDPQSTVLPDAYDAILAEYRRPDPQLVPAEILDRIDAVPGRRLLQSDLLDALADRSGDARAWRDRVDRAVLACAGPAYVGDES</sequence>
<gene>
    <name evidence="1" type="ORF">GCM10022399_12920</name>
</gene>
<dbReference type="Proteomes" id="UP001501468">
    <property type="component" value="Unassembled WGS sequence"/>
</dbReference>
<proteinExistence type="predicted"/>
<dbReference type="Pfam" id="PF13578">
    <property type="entry name" value="Methyltransf_24"/>
    <property type="match status" value="1"/>
</dbReference>
<comment type="caution">
    <text evidence="1">The sequence shown here is derived from an EMBL/GenBank/DDBJ whole genome shotgun (WGS) entry which is preliminary data.</text>
</comment>
<evidence type="ECO:0000313" key="2">
    <source>
        <dbReference type="Proteomes" id="UP001501468"/>
    </source>
</evidence>